<gene>
    <name evidence="10" type="ORF">JGI4_00442</name>
    <name evidence="9" type="ORF">JGI8_00538</name>
</gene>
<evidence type="ECO:0000313" key="10">
    <source>
        <dbReference type="EMBL" id="CUU02200.1"/>
    </source>
</evidence>
<dbReference type="PIRSF" id="PIRSF001369">
    <property type="entry name" value="Citrate_synth"/>
    <property type="match status" value="1"/>
</dbReference>
<accession>A0A0S4MUG1</accession>
<dbReference type="InterPro" id="IPR002020">
    <property type="entry name" value="Citrate_synthase"/>
</dbReference>
<dbReference type="Proteomes" id="UP000182011">
    <property type="component" value="Unassembled WGS sequence"/>
</dbReference>
<name>A0A0P1LNG4_9BACT</name>
<evidence type="ECO:0000256" key="4">
    <source>
        <dbReference type="ARBA" id="ARBA00022679"/>
    </source>
</evidence>
<accession>A0A0P1LJ95</accession>
<organism evidence="10 11">
    <name type="scientific">Candidatus Kryptonium thompsonii</name>
    <dbReference type="NCBI Taxonomy" id="1633631"/>
    <lineage>
        <taxon>Bacteria</taxon>
        <taxon>Pseudomonadati</taxon>
        <taxon>Candidatus Kryptoniota</taxon>
        <taxon>Candidatus Kryptonium</taxon>
    </lineage>
</organism>
<dbReference type="InterPro" id="IPR016142">
    <property type="entry name" value="Citrate_synth-like_lrg_a-sub"/>
</dbReference>
<accession>A0A0N7MZA0</accession>
<dbReference type="GO" id="GO:0005975">
    <property type="term" value="P:carbohydrate metabolic process"/>
    <property type="evidence" value="ECO:0007669"/>
    <property type="project" value="TreeGrafter"/>
</dbReference>
<accession>A0A0N7MQS7</accession>
<evidence type="ECO:0000256" key="6">
    <source>
        <dbReference type="PIRNR" id="PIRNR001369"/>
    </source>
</evidence>
<accession>A0A0P1LTK2</accession>
<comment type="pathway">
    <text evidence="1">Carbohydrate metabolism; tricarboxylic acid cycle; isocitrate from oxaloacetate: step 1/2.</text>
</comment>
<dbReference type="InterPro" id="IPR016143">
    <property type="entry name" value="Citrate_synth-like_sm_a-sub"/>
</dbReference>
<evidence type="ECO:0000256" key="8">
    <source>
        <dbReference type="RuleBase" id="RU003406"/>
    </source>
</evidence>
<dbReference type="RefSeq" id="WP_047134242.1">
    <property type="nucleotide sequence ID" value="NZ_CZVI01000005.1"/>
</dbReference>
<dbReference type="InterPro" id="IPR036969">
    <property type="entry name" value="Citrate_synthase_sf"/>
</dbReference>
<sequence>MSQAPTTQPTYVKGLENVIANQTRLCFIDGKRSKLLYLGYDIADLAEHSNFEEVAFLLWNYRLPKKSEYDEFVKAIRAEYEIPDQLVTVMKLMPKDSDPMDVLRTSVSFLGLFDPERNDNSLEANRRKALRLTAKFPTIVAAWEQIRNGKEPVKPNKEFNIATNFLYMLKGEKPDELYAKIMDVALILHAEHEMNASTFSARVTISTLTDMYSAVTSAIGTLKGPLHGGANREVMKYLLEIGDLSKVDDFVQKAIAEKKKLEGFGHRVYKSMDPRALILKKYSKMLGEKLGNTKWYEMSARIEELWVKEFGEKGVWPNVDFYSASVYYYMGIPLDLYTPIFAVSRITGWTAHILEQLADNRIYRPRAEYVGPMDQTYVPIDQR</sequence>
<proteinExistence type="inferred from homology"/>
<feature type="active site" evidence="7">
    <location>
        <position position="266"/>
    </location>
</feature>
<dbReference type="InterPro" id="IPR024176">
    <property type="entry name" value="Citrate_synthase_bac-typ"/>
</dbReference>
<dbReference type="InterPro" id="IPR019810">
    <property type="entry name" value="Citrate_synthase_AS"/>
</dbReference>
<dbReference type="GO" id="GO:0005829">
    <property type="term" value="C:cytosol"/>
    <property type="evidence" value="ECO:0007669"/>
    <property type="project" value="TreeGrafter"/>
</dbReference>
<evidence type="ECO:0000313" key="9">
    <source>
        <dbReference type="EMBL" id="CUS81860.1"/>
    </source>
</evidence>
<dbReference type="OrthoDB" id="9800864at2"/>
<dbReference type="Gene3D" id="1.10.580.10">
    <property type="entry name" value="Citrate Synthase, domain 1"/>
    <property type="match status" value="1"/>
</dbReference>
<comment type="similarity">
    <text evidence="2 6 8">Belongs to the citrate synthase family.</text>
</comment>
<dbReference type="UniPathway" id="UPA00223"/>
<dbReference type="Proteomes" id="UP000182200">
    <property type="component" value="Unassembled WGS sequence"/>
</dbReference>
<dbReference type="STRING" id="1633631.GCA_001442925_00443"/>
<evidence type="ECO:0000256" key="7">
    <source>
        <dbReference type="PIRSR" id="PIRSR001369-1"/>
    </source>
</evidence>
<feature type="active site" evidence="7">
    <location>
        <position position="320"/>
    </location>
</feature>
<evidence type="ECO:0000313" key="11">
    <source>
        <dbReference type="Proteomes" id="UP000182011"/>
    </source>
</evidence>
<dbReference type="PRINTS" id="PR00143">
    <property type="entry name" value="CITRTSNTHASE"/>
</dbReference>
<dbReference type="Gene3D" id="1.10.230.10">
    <property type="entry name" value="Cytochrome P450-Terp, domain 2"/>
    <property type="match status" value="1"/>
</dbReference>
<evidence type="ECO:0000256" key="1">
    <source>
        <dbReference type="ARBA" id="ARBA00004751"/>
    </source>
</evidence>
<evidence type="ECO:0000256" key="2">
    <source>
        <dbReference type="ARBA" id="ARBA00010566"/>
    </source>
</evidence>
<dbReference type="PROSITE" id="PS00480">
    <property type="entry name" value="CITRATE_SYNTHASE"/>
    <property type="match status" value="1"/>
</dbReference>
<reference evidence="10 11" key="2">
    <citation type="submission" date="2015-11" db="EMBL/GenBank/DDBJ databases">
        <authorList>
            <person name="Zhang Y."/>
            <person name="Guo Z."/>
        </authorList>
    </citation>
    <scope>NUCLEOTIDE SEQUENCE [LARGE SCALE GENOMIC DNA]</scope>
    <source>
        <strain evidence="10">JGI-4</strain>
    </source>
</reference>
<dbReference type="EMBL" id="CZVI01000005">
    <property type="protein sequence ID" value="CUS81860.1"/>
    <property type="molecule type" value="Genomic_DNA"/>
</dbReference>
<evidence type="ECO:0000313" key="12">
    <source>
        <dbReference type="Proteomes" id="UP000182200"/>
    </source>
</evidence>
<dbReference type="GO" id="GO:0036440">
    <property type="term" value="F:citrate synthase activity"/>
    <property type="evidence" value="ECO:0007669"/>
    <property type="project" value="UniProtKB-EC"/>
</dbReference>
<accession>A0A0P1LNX7</accession>
<dbReference type="GO" id="GO:0006099">
    <property type="term" value="P:tricarboxylic acid cycle"/>
    <property type="evidence" value="ECO:0007669"/>
    <property type="project" value="UniProtKB-UniPathway"/>
</dbReference>
<keyword evidence="3" id="KW-0816">Tricarboxylic acid cycle</keyword>
<dbReference type="PANTHER" id="PTHR11739">
    <property type="entry name" value="CITRATE SYNTHASE"/>
    <property type="match status" value="1"/>
</dbReference>
<dbReference type="InterPro" id="IPR011278">
    <property type="entry name" value="2-MeCitrate/Citrate_synth_II"/>
</dbReference>
<comment type="catalytic activity">
    <reaction evidence="5">
        <text>oxaloacetate + acetyl-CoA + H2O = citrate + CoA + H(+)</text>
        <dbReference type="Rhea" id="RHEA:16845"/>
        <dbReference type="ChEBI" id="CHEBI:15377"/>
        <dbReference type="ChEBI" id="CHEBI:15378"/>
        <dbReference type="ChEBI" id="CHEBI:16452"/>
        <dbReference type="ChEBI" id="CHEBI:16947"/>
        <dbReference type="ChEBI" id="CHEBI:57287"/>
        <dbReference type="ChEBI" id="CHEBI:57288"/>
        <dbReference type="EC" id="2.3.3.16"/>
    </reaction>
</comment>
<accession>A0A0P1MVX4</accession>
<dbReference type="PANTHER" id="PTHR11739:SF4">
    <property type="entry name" value="CITRATE SYNTHASE, PEROXISOMAL"/>
    <property type="match status" value="1"/>
</dbReference>
<dbReference type="NCBIfam" id="TIGR01800">
    <property type="entry name" value="cit_synth_II"/>
    <property type="match status" value="1"/>
</dbReference>
<protein>
    <recommendedName>
        <fullName evidence="6">Citrate synthase</fullName>
    </recommendedName>
</protein>
<dbReference type="EMBL" id="FAOP01000003">
    <property type="protein sequence ID" value="CUU02200.1"/>
    <property type="molecule type" value="Genomic_DNA"/>
</dbReference>
<evidence type="ECO:0000256" key="3">
    <source>
        <dbReference type="ARBA" id="ARBA00022532"/>
    </source>
</evidence>
<keyword evidence="4 6" id="KW-0808">Transferase</keyword>
<keyword evidence="12" id="KW-1185">Reference proteome</keyword>
<dbReference type="AlphaFoldDB" id="A0A0P1LNG4"/>
<evidence type="ECO:0000256" key="5">
    <source>
        <dbReference type="ARBA" id="ARBA00049288"/>
    </source>
</evidence>
<dbReference type="SUPFAM" id="SSF48256">
    <property type="entry name" value="Citrate synthase"/>
    <property type="match status" value="1"/>
</dbReference>
<dbReference type="CDD" id="cd06110">
    <property type="entry name" value="BSuCS-II_like"/>
    <property type="match status" value="1"/>
</dbReference>
<accession>A0A0P1LNG4</accession>
<reference evidence="9 12" key="1">
    <citation type="submission" date="2015-11" db="EMBL/GenBank/DDBJ databases">
        <authorList>
            <person name="Varghese N."/>
        </authorList>
    </citation>
    <scope>NUCLEOTIDE SEQUENCE [LARGE SCALE GENOMIC DNA]</scope>
    <source>
        <strain evidence="9 12">JGI-8</strain>
    </source>
</reference>
<accession>A0A0P1LZN6</accession>
<dbReference type="Pfam" id="PF00285">
    <property type="entry name" value="Citrate_synt"/>
    <property type="match status" value="1"/>
</dbReference>